<reference evidence="1 2" key="1">
    <citation type="submission" date="2019-05" db="EMBL/GenBank/DDBJ databases">
        <title>Chryseobacterium sp. isolated from King George Island, maritime Antarctica.</title>
        <authorList>
            <person name="Peng X."/>
        </authorList>
    </citation>
    <scope>NUCLEOTIDE SEQUENCE [LARGE SCALE GENOMIC DNA]</scope>
    <source>
        <strain evidence="1 2">7-3A</strain>
    </source>
</reference>
<dbReference type="Proteomes" id="UP000594195">
    <property type="component" value="Chromosome"/>
</dbReference>
<name>A0A7M2Y8S0_9FLAO</name>
<protein>
    <recommendedName>
        <fullName evidence="3">Lipoprotein</fullName>
    </recommendedName>
</protein>
<dbReference type="EMBL" id="CP040442">
    <property type="protein sequence ID" value="QOW10064.1"/>
    <property type="molecule type" value="Genomic_DNA"/>
</dbReference>
<sequence>MRNLIYTGVLFSMLLSCDRDSVKTVDPNFAIESVMYIYVNDDAGKNLIGTANYNEETIKVTYEEPSSPSQDKKYVLLTDLNGNKFIKLFLNLGSHDSLSSTTLVKWNENNQDLLRAEISKNNNSAIVEKVYLGDDLICPDRDHMTVTLIK</sequence>
<keyword evidence="2" id="KW-1185">Reference proteome</keyword>
<evidence type="ECO:0000313" key="1">
    <source>
        <dbReference type="EMBL" id="QOW10064.1"/>
    </source>
</evidence>
<gene>
    <name evidence="1" type="ORF">Q73A0000_06645</name>
</gene>
<evidence type="ECO:0000313" key="2">
    <source>
        <dbReference type="Proteomes" id="UP000594195"/>
    </source>
</evidence>
<dbReference type="AlphaFoldDB" id="A0A7M2Y8S0"/>
<evidence type="ECO:0008006" key="3">
    <source>
        <dbReference type="Google" id="ProtNLM"/>
    </source>
</evidence>
<organism evidence="1 2">
    <name type="scientific">Kaistella flava</name>
    <name type="common">ex Peng et al. 2021</name>
    <dbReference type="NCBI Taxonomy" id="2038776"/>
    <lineage>
        <taxon>Bacteria</taxon>
        <taxon>Pseudomonadati</taxon>
        <taxon>Bacteroidota</taxon>
        <taxon>Flavobacteriia</taxon>
        <taxon>Flavobacteriales</taxon>
        <taxon>Weeksellaceae</taxon>
        <taxon>Chryseobacterium group</taxon>
        <taxon>Kaistella</taxon>
    </lineage>
</organism>
<accession>A0A7M2Y8S0</accession>
<dbReference type="PROSITE" id="PS51257">
    <property type="entry name" value="PROKAR_LIPOPROTEIN"/>
    <property type="match status" value="1"/>
</dbReference>
<dbReference type="KEGG" id="kfa:Q73A0000_06645"/>
<dbReference type="RefSeq" id="WP_193813297.1">
    <property type="nucleotide sequence ID" value="NZ_CP040442.1"/>
</dbReference>
<proteinExistence type="predicted"/>